<dbReference type="OMA" id="DMTPWRT"/>
<evidence type="ECO:0000313" key="2">
    <source>
        <dbReference type="EMBL" id="SSX07165.1"/>
    </source>
</evidence>
<keyword evidence="1" id="KW-1133">Transmembrane helix</keyword>
<dbReference type="PANTHER" id="PTHR36692:SF1">
    <property type="entry name" value="GH08457P"/>
    <property type="match status" value="1"/>
</dbReference>
<dbReference type="PANTHER" id="PTHR36692">
    <property type="entry name" value="PROTEIN SNAKESKIN"/>
    <property type="match status" value="1"/>
</dbReference>
<reference evidence="3" key="2">
    <citation type="submission" date="2018-07" db="EMBL/GenBank/DDBJ databases">
        <authorList>
            <person name="Quirk P.G."/>
            <person name="Krulwich T.A."/>
        </authorList>
    </citation>
    <scope>NUCLEOTIDE SEQUENCE</scope>
</reference>
<dbReference type="InterPro" id="IPR038976">
    <property type="entry name" value="Ssk"/>
</dbReference>
<dbReference type="VEuPathDB" id="VectorBase:CSON014593"/>
<dbReference type="EMBL" id="UFQS01000835">
    <property type="protein sequence ID" value="SSX07165.1"/>
    <property type="molecule type" value="Genomic_DNA"/>
</dbReference>
<keyword evidence="1" id="KW-0472">Membrane</keyword>
<dbReference type="EMBL" id="UFQT01000835">
    <property type="protein sequence ID" value="SSX27508.1"/>
    <property type="molecule type" value="Genomic_DNA"/>
</dbReference>
<evidence type="ECO:0000313" key="3">
    <source>
        <dbReference type="EMBL" id="SSX27508.1"/>
    </source>
</evidence>
<feature type="transmembrane region" description="Helical" evidence="1">
    <location>
        <begin position="59"/>
        <end position="83"/>
    </location>
</feature>
<gene>
    <name evidence="2" type="primary">CSON014593</name>
</gene>
<dbReference type="GO" id="GO:0019991">
    <property type="term" value="P:septate junction assembly"/>
    <property type="evidence" value="ECO:0007669"/>
    <property type="project" value="InterPro"/>
</dbReference>
<name>A0A336KUI1_CULSO</name>
<protein>
    <submittedName>
        <fullName evidence="2">CSON014593 protein</fullName>
    </submittedName>
</protein>
<reference evidence="2" key="1">
    <citation type="submission" date="2018-04" db="EMBL/GenBank/DDBJ databases">
        <authorList>
            <person name="Go L.Y."/>
            <person name="Mitchell J.A."/>
        </authorList>
    </citation>
    <scope>NUCLEOTIDE SEQUENCE</scope>
    <source>
        <tissue evidence="2">Whole organism</tissue>
    </source>
</reference>
<proteinExistence type="predicted"/>
<dbReference type="GO" id="GO:0005886">
    <property type="term" value="C:plasma membrane"/>
    <property type="evidence" value="ECO:0007669"/>
    <property type="project" value="TreeGrafter"/>
</dbReference>
<evidence type="ECO:0000256" key="1">
    <source>
        <dbReference type="SAM" id="Phobius"/>
    </source>
</evidence>
<accession>A0A336KUI1</accession>
<dbReference type="AlphaFoldDB" id="A0A336KUI1"/>
<feature type="transmembrane region" description="Helical" evidence="1">
    <location>
        <begin position="95"/>
        <end position="116"/>
    </location>
</feature>
<feature type="transmembrane region" description="Helical" evidence="1">
    <location>
        <begin position="137"/>
        <end position="158"/>
    </location>
</feature>
<sequence>MSSAAEVGTMESQKGGSNYYGSSSRHGPVFLKAIELILAAICIGLIDDPANNSRVRIFLSARTIALAYATFGGFIIICGSYILGKVFKDTIPWKITSVINFVGLCLFLASGACILRDWSDIKTRGYWPPNTTRYTQLMMDLIVTCGSLSIVTAAIFILDLLVNVRLGARGEIE</sequence>
<keyword evidence="1" id="KW-0812">Transmembrane</keyword>
<organism evidence="2">
    <name type="scientific">Culicoides sonorensis</name>
    <name type="common">Biting midge</name>
    <dbReference type="NCBI Taxonomy" id="179676"/>
    <lineage>
        <taxon>Eukaryota</taxon>
        <taxon>Metazoa</taxon>
        <taxon>Ecdysozoa</taxon>
        <taxon>Arthropoda</taxon>
        <taxon>Hexapoda</taxon>
        <taxon>Insecta</taxon>
        <taxon>Pterygota</taxon>
        <taxon>Neoptera</taxon>
        <taxon>Endopterygota</taxon>
        <taxon>Diptera</taxon>
        <taxon>Nematocera</taxon>
        <taxon>Chironomoidea</taxon>
        <taxon>Ceratopogonidae</taxon>
        <taxon>Ceratopogoninae</taxon>
        <taxon>Culicoides</taxon>
        <taxon>Monoculicoides</taxon>
    </lineage>
</organism>